<evidence type="ECO:0000313" key="2">
    <source>
        <dbReference type="EMBL" id="UOO94881.1"/>
    </source>
</evidence>
<evidence type="ECO:0000313" key="1">
    <source>
        <dbReference type="EMBL" id="GAA0461176.1"/>
    </source>
</evidence>
<dbReference type="EMBL" id="CP095005">
    <property type="protein sequence ID" value="UOO94881.1"/>
    <property type="molecule type" value="Genomic_DNA"/>
</dbReference>
<reference evidence="1" key="1">
    <citation type="journal article" date="2014" name="Int. J. Syst. Evol. Microbiol.">
        <title>Complete genome sequence of Corynebacterium casei LMG S-19264T (=DSM 44701T), isolated from a smear-ripened cheese.</title>
        <authorList>
            <consortium name="US DOE Joint Genome Institute (JGI-PGF)"/>
            <person name="Walter F."/>
            <person name="Albersmeier A."/>
            <person name="Kalinowski J."/>
            <person name="Ruckert C."/>
        </authorList>
    </citation>
    <scope>NUCLEOTIDE SEQUENCE</scope>
    <source>
        <strain evidence="1">JCM 12289</strain>
    </source>
</reference>
<dbReference type="RefSeq" id="WP_004055595.1">
    <property type="nucleotide sequence ID" value="NZ_BAAADN010000026.1"/>
</dbReference>
<evidence type="ECO:0000313" key="3">
    <source>
        <dbReference type="Proteomes" id="UP000830542"/>
    </source>
</evidence>
<dbReference type="AlphaFoldDB" id="A0AAV3SFQ2"/>
<sequence>MKARLHRASLFAAYQTVLLLGIVTFPLALAAERAGLSLPIGRLVERLGEAYERASEE</sequence>
<dbReference type="EMBL" id="BAAADN010000026">
    <property type="protein sequence ID" value="GAA0461176.1"/>
    <property type="molecule type" value="Genomic_DNA"/>
</dbReference>
<reference evidence="2" key="2">
    <citation type="submission" date="2022-04" db="EMBL/GenBank/DDBJ databases">
        <title>Sequencing and genomic assembly of Halococcus dombrowskii.</title>
        <authorList>
            <person name="Lim S.W."/>
            <person name="MacLea K.S."/>
        </authorList>
    </citation>
    <scope>NUCLEOTIDE SEQUENCE</scope>
    <source>
        <strain evidence="2">H4</strain>
    </source>
</reference>
<keyword evidence="3" id="KW-1185">Reference proteome</keyword>
<reference evidence="1" key="3">
    <citation type="submission" date="2023-12" db="EMBL/GenBank/DDBJ databases">
        <authorList>
            <person name="Sun Q."/>
            <person name="Inoue M."/>
        </authorList>
    </citation>
    <scope>NUCLEOTIDE SEQUENCE</scope>
    <source>
        <strain evidence="1">JCM 12289</strain>
    </source>
</reference>
<dbReference type="Proteomes" id="UP000830542">
    <property type="component" value="Chromosome"/>
</dbReference>
<proteinExistence type="predicted"/>
<organism evidence="1 4">
    <name type="scientific">Halococcus dombrowskii</name>
    <dbReference type="NCBI Taxonomy" id="179637"/>
    <lineage>
        <taxon>Archaea</taxon>
        <taxon>Methanobacteriati</taxon>
        <taxon>Methanobacteriota</taxon>
        <taxon>Stenosarchaea group</taxon>
        <taxon>Halobacteria</taxon>
        <taxon>Halobacteriales</taxon>
        <taxon>Halococcaceae</taxon>
        <taxon>Halococcus</taxon>
    </lineage>
</organism>
<gene>
    <name evidence="1" type="ORF">GCM10008985_17090</name>
    <name evidence="2" type="ORF">MUK72_13030</name>
</gene>
<name>A0AAV3SFQ2_HALDO</name>
<accession>A0AAV3SFQ2</accession>
<protein>
    <submittedName>
        <fullName evidence="1">Uncharacterized protein</fullName>
    </submittedName>
</protein>
<dbReference type="Proteomes" id="UP001500962">
    <property type="component" value="Unassembled WGS sequence"/>
</dbReference>
<dbReference type="GeneID" id="73966984"/>
<evidence type="ECO:0000313" key="4">
    <source>
        <dbReference type="Proteomes" id="UP001500962"/>
    </source>
</evidence>
<dbReference type="KEGG" id="hdo:MUK72_13030"/>